<dbReference type="PANTHER" id="PTHR19353">
    <property type="entry name" value="FATTY ACID DESATURASE 2"/>
    <property type="match status" value="1"/>
</dbReference>
<dbReference type="InterPro" id="IPR005804">
    <property type="entry name" value="FA_desaturase_dom"/>
</dbReference>
<dbReference type="InterPro" id="IPR036400">
    <property type="entry name" value="Cyt_B5-like_heme/steroid_sf"/>
</dbReference>
<dbReference type="Gene3D" id="3.10.120.10">
    <property type="entry name" value="Cytochrome b5-like heme/steroid binding domain"/>
    <property type="match status" value="1"/>
</dbReference>
<evidence type="ECO:0000313" key="19">
    <source>
        <dbReference type="Proteomes" id="UP000235672"/>
    </source>
</evidence>
<dbReference type="UniPathway" id="UPA00222"/>
<gene>
    <name evidence="18" type="ORF">NA56DRAFT_566856</name>
</gene>
<dbReference type="STRING" id="1745343.A0A2J6QE41"/>
<dbReference type="PANTHER" id="PTHR19353:SF30">
    <property type="entry name" value="DELTA 8-(E)-SPHINGOLIPID DESATURASE"/>
    <property type="match status" value="1"/>
</dbReference>
<keyword evidence="19" id="KW-1185">Reference proteome</keyword>
<dbReference type="EC" id="1.14.19.18" evidence="5"/>
<reference evidence="18 19" key="1">
    <citation type="submission" date="2016-05" db="EMBL/GenBank/DDBJ databases">
        <title>A degradative enzymes factory behind the ericoid mycorrhizal symbiosis.</title>
        <authorList>
            <consortium name="DOE Joint Genome Institute"/>
            <person name="Martino E."/>
            <person name="Morin E."/>
            <person name="Grelet G."/>
            <person name="Kuo A."/>
            <person name="Kohler A."/>
            <person name="Daghino S."/>
            <person name="Barry K."/>
            <person name="Choi C."/>
            <person name="Cichocki N."/>
            <person name="Clum A."/>
            <person name="Copeland A."/>
            <person name="Hainaut M."/>
            <person name="Haridas S."/>
            <person name="Labutti K."/>
            <person name="Lindquist E."/>
            <person name="Lipzen A."/>
            <person name="Khouja H.-R."/>
            <person name="Murat C."/>
            <person name="Ohm R."/>
            <person name="Olson A."/>
            <person name="Spatafora J."/>
            <person name="Veneault-Fourrey C."/>
            <person name="Henrissat B."/>
            <person name="Grigoriev I."/>
            <person name="Martin F."/>
            <person name="Perotto S."/>
        </authorList>
    </citation>
    <scope>NUCLEOTIDE SEQUENCE [LARGE SCALE GENOMIC DNA]</scope>
    <source>
        <strain evidence="18 19">UAMH 7357</strain>
    </source>
</reference>
<evidence type="ECO:0000256" key="3">
    <source>
        <dbReference type="ARBA" id="ARBA00004991"/>
    </source>
</evidence>
<dbReference type="PIRSF" id="PIRSF015921">
    <property type="entry name" value="FA_sphinglp_des"/>
    <property type="match status" value="1"/>
</dbReference>
<comment type="pathway">
    <text evidence="3">Sphingolipid metabolism.</text>
</comment>
<dbReference type="GO" id="GO:0016020">
    <property type="term" value="C:membrane"/>
    <property type="evidence" value="ECO:0007669"/>
    <property type="project" value="UniProtKB-SubCell"/>
</dbReference>
<dbReference type="SUPFAM" id="SSF55856">
    <property type="entry name" value="Cytochrome b5-like heme/steroid binding domain"/>
    <property type="match status" value="1"/>
</dbReference>
<comment type="pathway">
    <text evidence="2">Lipid metabolism; sphingolipid metabolism.</text>
</comment>
<keyword evidence="15 16" id="KW-0472">Membrane</keyword>
<dbReference type="PROSITE" id="PS50255">
    <property type="entry name" value="CYTOCHROME_B5_2"/>
    <property type="match status" value="1"/>
</dbReference>
<name>A0A2J6QE41_9HELO</name>
<evidence type="ECO:0000256" key="16">
    <source>
        <dbReference type="SAM" id="Phobius"/>
    </source>
</evidence>
<dbReference type="EMBL" id="KZ613472">
    <property type="protein sequence ID" value="PMD24539.1"/>
    <property type="molecule type" value="Genomic_DNA"/>
</dbReference>
<dbReference type="GO" id="GO:0046872">
    <property type="term" value="F:metal ion binding"/>
    <property type="evidence" value="ECO:0007669"/>
    <property type="project" value="UniProtKB-KW"/>
</dbReference>
<keyword evidence="7" id="KW-0349">Heme</keyword>
<dbReference type="AlphaFoldDB" id="A0A2J6QE41"/>
<evidence type="ECO:0000256" key="15">
    <source>
        <dbReference type="ARBA" id="ARBA00023136"/>
    </source>
</evidence>
<dbReference type="InterPro" id="IPR001199">
    <property type="entry name" value="Cyt_B5-like_heme/steroid-bd"/>
</dbReference>
<feature type="transmembrane region" description="Helical" evidence="16">
    <location>
        <begin position="379"/>
        <end position="397"/>
    </location>
</feature>
<evidence type="ECO:0000256" key="14">
    <source>
        <dbReference type="ARBA" id="ARBA00023098"/>
    </source>
</evidence>
<keyword evidence="13" id="KW-0408">Iron</keyword>
<dbReference type="GO" id="GO:0006665">
    <property type="term" value="P:sphingolipid metabolic process"/>
    <property type="evidence" value="ECO:0007669"/>
    <property type="project" value="UniProtKB-UniPathway"/>
</dbReference>
<dbReference type="Pfam" id="PF00487">
    <property type="entry name" value="FA_desaturase"/>
    <property type="match status" value="1"/>
</dbReference>
<dbReference type="Proteomes" id="UP000235672">
    <property type="component" value="Unassembled WGS sequence"/>
</dbReference>
<evidence type="ECO:0000259" key="17">
    <source>
        <dbReference type="PROSITE" id="PS50255"/>
    </source>
</evidence>
<evidence type="ECO:0000256" key="13">
    <source>
        <dbReference type="ARBA" id="ARBA00023004"/>
    </source>
</evidence>
<keyword evidence="12" id="KW-0560">Oxidoreductase</keyword>
<protein>
    <recommendedName>
        <fullName evidence="6">Delta 8-(E)-sphingolipid desaturase</fullName>
        <ecNumber evidence="5">1.14.19.18</ecNumber>
    </recommendedName>
</protein>
<evidence type="ECO:0000256" key="12">
    <source>
        <dbReference type="ARBA" id="ARBA00023002"/>
    </source>
</evidence>
<keyword evidence="8 16" id="KW-0812">Transmembrane</keyword>
<dbReference type="InterPro" id="IPR012171">
    <property type="entry name" value="Fatty_acid_desaturase"/>
</dbReference>
<proteinExistence type="inferred from homology"/>
<evidence type="ECO:0000256" key="4">
    <source>
        <dbReference type="ARBA" id="ARBA00009295"/>
    </source>
</evidence>
<evidence type="ECO:0000256" key="2">
    <source>
        <dbReference type="ARBA" id="ARBA00004760"/>
    </source>
</evidence>
<comment type="subcellular location">
    <subcellularLocation>
        <location evidence="1">Membrane</location>
        <topology evidence="1">Multi-pass membrane protein</topology>
    </subcellularLocation>
</comment>
<evidence type="ECO:0000256" key="10">
    <source>
        <dbReference type="ARBA" id="ARBA00022919"/>
    </source>
</evidence>
<organism evidence="18 19">
    <name type="scientific">Hyaloscypha hepaticicola</name>
    <dbReference type="NCBI Taxonomy" id="2082293"/>
    <lineage>
        <taxon>Eukaryota</taxon>
        <taxon>Fungi</taxon>
        <taxon>Dikarya</taxon>
        <taxon>Ascomycota</taxon>
        <taxon>Pezizomycotina</taxon>
        <taxon>Leotiomycetes</taxon>
        <taxon>Helotiales</taxon>
        <taxon>Hyaloscyphaceae</taxon>
        <taxon>Hyaloscypha</taxon>
    </lineage>
</organism>
<feature type="transmembrane region" description="Helical" evidence="16">
    <location>
        <begin position="260"/>
        <end position="282"/>
    </location>
</feature>
<dbReference type="Pfam" id="PF00173">
    <property type="entry name" value="Cyt-b5"/>
    <property type="match status" value="1"/>
</dbReference>
<dbReference type="SMART" id="SM01117">
    <property type="entry name" value="Cyt-b5"/>
    <property type="match status" value="1"/>
</dbReference>
<sequence>MDRKRRSLLSRREIEGLIAEGANLFIIDQLVIKADSWIPYHPGGEKAIQYMVGRDATQEVTALHSAEVKKRIERYCIGKIEGRWKNFLPPVQGGRYRKITNKAPDEYEINDIAFPSGSSDSSLLDNAESRNRRYEGVFSNSESTCSSTGKDDEMAHLNSLTREKISLDLDKYPGLDPAVQDQIVFKYRLLDERVKAEGLYQCNYWAYMIELCRSSFLFVGMLLCLRWGWYALSGICMGVLWHQLVFVAHDAGHMGITHNYHTDTVIGILIADFMGGLSIGWWKRSHNVHHIVTNSPEHDPDVQYLPLLAVSHRFFCSLRSSYYGRIMEYDSIAKSLIKFQKYMYYPIMVFGRLNLYRLSWEYLLGGRASRKGPASWYRYLEMVGQVFFWTWYGYGILYHIPSNWGRFTFFMVSHMVVAPLHVQITLSHFAMSTADLGPQESFPQKMLRTTMDIDCPQWLDFFHGGLQFQAIHHLFPRIPRHNLRRTQKLVQEFCIDVEIPYALYGFVDGNKQVISRLGEVSRQAAILAKCQEVLASSAGTTHCE</sequence>
<evidence type="ECO:0000256" key="1">
    <source>
        <dbReference type="ARBA" id="ARBA00004141"/>
    </source>
</evidence>
<evidence type="ECO:0000256" key="7">
    <source>
        <dbReference type="ARBA" id="ARBA00022617"/>
    </source>
</evidence>
<evidence type="ECO:0000256" key="5">
    <source>
        <dbReference type="ARBA" id="ARBA00012019"/>
    </source>
</evidence>
<evidence type="ECO:0000313" key="18">
    <source>
        <dbReference type="EMBL" id="PMD24539.1"/>
    </source>
</evidence>
<accession>A0A2J6QE41</accession>
<keyword evidence="9" id="KW-0479">Metal-binding</keyword>
<dbReference type="GO" id="GO:0016717">
    <property type="term" value="F:oxidoreductase activity, acting on paired donors, with oxidation of a pair of donors resulting in the reduction of molecular oxygen to two molecules of water"/>
    <property type="evidence" value="ECO:0007669"/>
    <property type="project" value="TreeGrafter"/>
</dbReference>
<keyword evidence="14" id="KW-0443">Lipid metabolism</keyword>
<evidence type="ECO:0000256" key="11">
    <source>
        <dbReference type="ARBA" id="ARBA00022989"/>
    </source>
</evidence>
<evidence type="ECO:0000256" key="8">
    <source>
        <dbReference type="ARBA" id="ARBA00022692"/>
    </source>
</evidence>
<keyword evidence="10" id="KW-0746">Sphingolipid metabolism</keyword>
<evidence type="ECO:0000256" key="9">
    <source>
        <dbReference type="ARBA" id="ARBA00022723"/>
    </source>
</evidence>
<dbReference type="OrthoDB" id="260091at2759"/>
<dbReference type="CDD" id="cd03506">
    <property type="entry name" value="Delta6-FADS-like"/>
    <property type="match status" value="1"/>
</dbReference>
<comment type="similarity">
    <text evidence="4">Belongs to the fatty acid desaturase type 1 family.</text>
</comment>
<keyword evidence="11 16" id="KW-1133">Transmembrane helix</keyword>
<feature type="transmembrane region" description="Helical" evidence="16">
    <location>
        <begin position="229"/>
        <end position="248"/>
    </location>
</feature>
<evidence type="ECO:0000256" key="6">
    <source>
        <dbReference type="ARBA" id="ARBA00016939"/>
    </source>
</evidence>
<feature type="domain" description="Cytochrome b5 heme-binding" evidence="17">
    <location>
        <begin position="6"/>
        <end position="81"/>
    </location>
</feature>